<dbReference type="EMBL" id="WOEY01000127">
    <property type="protein sequence ID" value="NPT45792.1"/>
    <property type="molecule type" value="Genomic_DNA"/>
</dbReference>
<name>A0ABX2C1Q2_9BURK</name>
<gene>
    <name evidence="2" type="ORF">GNZ12_31630</name>
</gene>
<dbReference type="Pfam" id="PF01522">
    <property type="entry name" value="Polysacc_deac_1"/>
    <property type="match status" value="1"/>
</dbReference>
<sequence>MIKNPIRWPDGARCAACLTFDMDADSLIHLAHPSDGHKRVSGLSMLQYGPTVAVPRIVASYKRLGIRQTFFIPGWCIERYPEAVSLIAENGHEIGHHGYLHENPVGQSQDEQAYWLDLGVEIIRKATGVGPRGWRAPLSNFSDDSLDLLLSRGFTYDTSLMGDDIPYLIQSRVTGQQLVELPVHWGIDDWPQYVQSFDLNYMMPIRAPKSGFETFEQEFETAYKYGGIWTPVLHPFVVGRLSRWDIFEGFIESALNRGDVWFAPMEDIAAYVHAAHREQRYSARIDVIPQYTEPASRAVFVASEKGR</sequence>
<feature type="domain" description="NodB homology" evidence="1">
    <location>
        <begin position="39"/>
        <end position="263"/>
    </location>
</feature>
<dbReference type="CDD" id="cd10938">
    <property type="entry name" value="CE4_HpPgdA_like"/>
    <property type="match status" value="1"/>
</dbReference>
<dbReference type="InterPro" id="IPR037950">
    <property type="entry name" value="PgdA-like"/>
</dbReference>
<dbReference type="InterPro" id="IPR002509">
    <property type="entry name" value="NODB_dom"/>
</dbReference>
<reference evidence="2 3" key="1">
    <citation type="submission" date="2019-11" db="EMBL/GenBank/DDBJ databases">
        <title>Metabolism of dissolved organic matter in forest soils.</title>
        <authorList>
            <person name="Cyle K.T."/>
            <person name="Wilhelm R.C."/>
            <person name="Martinez C.E."/>
        </authorList>
    </citation>
    <scope>NUCLEOTIDE SEQUENCE [LARGE SCALE GENOMIC DNA]</scope>
    <source>
        <strain evidence="2 3">1N</strain>
    </source>
</reference>
<dbReference type="PROSITE" id="PS51677">
    <property type="entry name" value="NODB"/>
    <property type="match status" value="1"/>
</dbReference>
<keyword evidence="3" id="KW-1185">Reference proteome</keyword>
<comment type="caution">
    <text evidence="2">The sequence shown here is derived from an EMBL/GenBank/DDBJ whole genome shotgun (WGS) entry which is preliminary data.</text>
</comment>
<protein>
    <submittedName>
        <fullName evidence="2">Polysaccharide deacetylase family protein</fullName>
    </submittedName>
</protein>
<accession>A0ABX2C1Q2</accession>
<dbReference type="RefSeq" id="WP_172316049.1">
    <property type="nucleotide sequence ID" value="NZ_WOEY01000127.1"/>
</dbReference>
<dbReference type="PANTHER" id="PTHR47561">
    <property type="entry name" value="POLYSACCHARIDE DEACETYLASE FAMILY PROTEIN (AFU_ORTHOLOGUE AFUA_6G05030)"/>
    <property type="match status" value="1"/>
</dbReference>
<proteinExistence type="predicted"/>
<evidence type="ECO:0000313" key="2">
    <source>
        <dbReference type="EMBL" id="NPT45792.1"/>
    </source>
</evidence>
<dbReference type="Gene3D" id="3.20.20.370">
    <property type="entry name" value="Glycoside hydrolase/deacetylase"/>
    <property type="match status" value="1"/>
</dbReference>
<organism evidence="2 3">
    <name type="scientific">Paraburkholderia solitsugae</name>
    <dbReference type="NCBI Taxonomy" id="2675748"/>
    <lineage>
        <taxon>Bacteria</taxon>
        <taxon>Pseudomonadati</taxon>
        <taxon>Pseudomonadota</taxon>
        <taxon>Betaproteobacteria</taxon>
        <taxon>Burkholderiales</taxon>
        <taxon>Burkholderiaceae</taxon>
        <taxon>Paraburkholderia</taxon>
    </lineage>
</organism>
<dbReference type="PANTHER" id="PTHR47561:SF1">
    <property type="entry name" value="POLYSACCHARIDE DEACETYLASE FAMILY PROTEIN (AFU_ORTHOLOGUE AFUA_6G05030)"/>
    <property type="match status" value="1"/>
</dbReference>
<dbReference type="InterPro" id="IPR011330">
    <property type="entry name" value="Glyco_hydro/deAcase_b/a-brl"/>
</dbReference>
<evidence type="ECO:0000313" key="3">
    <source>
        <dbReference type="Proteomes" id="UP000652198"/>
    </source>
</evidence>
<evidence type="ECO:0000259" key="1">
    <source>
        <dbReference type="PROSITE" id="PS51677"/>
    </source>
</evidence>
<dbReference type="Proteomes" id="UP000652198">
    <property type="component" value="Unassembled WGS sequence"/>
</dbReference>
<dbReference type="SUPFAM" id="SSF88713">
    <property type="entry name" value="Glycoside hydrolase/deacetylase"/>
    <property type="match status" value="1"/>
</dbReference>